<keyword evidence="8" id="KW-0406">Ion transport</keyword>
<dbReference type="NCBIfam" id="TIGR01131">
    <property type="entry name" value="ATP_synt_6_or_A"/>
    <property type="match status" value="1"/>
</dbReference>
<accession>A0A890A325</accession>
<evidence type="ECO:0000256" key="8">
    <source>
        <dbReference type="ARBA" id="ARBA00023065"/>
    </source>
</evidence>
<feature type="transmembrane region" description="Helical" evidence="12">
    <location>
        <begin position="123"/>
        <end position="143"/>
    </location>
</feature>
<comment type="subcellular location">
    <subcellularLocation>
        <location evidence="1">Membrane</location>
        <topology evidence="1">Multi-pass membrane protein</topology>
    </subcellularLocation>
    <subcellularLocation>
        <location evidence="11">Mitochondrion inner membrane</location>
        <topology evidence="11">Multi-pass membrane protein</topology>
    </subcellularLocation>
</comment>
<evidence type="ECO:0000256" key="10">
    <source>
        <dbReference type="ARBA" id="ARBA00023310"/>
    </source>
</evidence>
<evidence type="ECO:0000256" key="2">
    <source>
        <dbReference type="ARBA" id="ARBA00006810"/>
    </source>
</evidence>
<evidence type="ECO:0000256" key="7">
    <source>
        <dbReference type="ARBA" id="ARBA00022989"/>
    </source>
</evidence>
<feature type="transmembrane region" description="Helical" evidence="12">
    <location>
        <begin position="69"/>
        <end position="90"/>
    </location>
</feature>
<name>A0A890A325_OLIMR</name>
<keyword evidence="6" id="KW-0375">Hydrogen ion transport</keyword>
<dbReference type="Pfam" id="PF00119">
    <property type="entry name" value="ATP-synt_A"/>
    <property type="match status" value="1"/>
</dbReference>
<dbReference type="PRINTS" id="PR00123">
    <property type="entry name" value="ATPASEA"/>
</dbReference>
<keyword evidence="9 12" id="KW-0472">Membrane</keyword>
<evidence type="ECO:0000256" key="12">
    <source>
        <dbReference type="SAM" id="Phobius"/>
    </source>
</evidence>
<evidence type="ECO:0000256" key="11">
    <source>
        <dbReference type="RuleBase" id="RU004450"/>
    </source>
</evidence>
<dbReference type="AlphaFoldDB" id="A0A890A325"/>
<proteinExistence type="inferred from homology"/>
<keyword evidence="5 12" id="KW-0812">Transmembrane</keyword>
<dbReference type="GO" id="GO:0045259">
    <property type="term" value="C:proton-transporting ATP synthase complex"/>
    <property type="evidence" value="ECO:0007669"/>
    <property type="project" value="UniProtKB-KW"/>
</dbReference>
<evidence type="ECO:0000256" key="5">
    <source>
        <dbReference type="ARBA" id="ARBA00022692"/>
    </source>
</evidence>
<evidence type="ECO:0000256" key="3">
    <source>
        <dbReference type="ARBA" id="ARBA00022448"/>
    </source>
</evidence>
<dbReference type="InterPro" id="IPR000568">
    <property type="entry name" value="ATP_synth_F0_asu"/>
</dbReference>
<keyword evidence="4" id="KW-0138">CF(0)</keyword>
<dbReference type="PROSITE" id="PS00449">
    <property type="entry name" value="ATPASE_A"/>
    <property type="match status" value="1"/>
</dbReference>
<organism evidence="13">
    <name type="scientific">Olivierus martensii</name>
    <name type="common">Manchurian scorpion</name>
    <name type="synonym">Mesobuthus martensii</name>
    <dbReference type="NCBI Taxonomy" id="34649"/>
    <lineage>
        <taxon>Eukaryota</taxon>
        <taxon>Metazoa</taxon>
        <taxon>Ecdysozoa</taxon>
        <taxon>Arthropoda</taxon>
        <taxon>Chelicerata</taxon>
        <taxon>Arachnida</taxon>
        <taxon>Scorpiones</taxon>
        <taxon>Buthida</taxon>
        <taxon>Buthoidea</taxon>
        <taxon>Buthidae</taxon>
        <taxon>Olivierus</taxon>
    </lineage>
</organism>
<dbReference type="EMBL" id="MN597087">
    <property type="protein sequence ID" value="QRG01716.1"/>
    <property type="molecule type" value="Genomic_DNA"/>
</dbReference>
<feature type="transmembrane region" description="Helical" evidence="12">
    <location>
        <begin position="12"/>
        <end position="36"/>
    </location>
</feature>
<keyword evidence="13" id="KW-0496">Mitochondrion</keyword>
<dbReference type="PANTHER" id="PTHR11410:SF0">
    <property type="entry name" value="ATP SYNTHASE SUBUNIT A"/>
    <property type="match status" value="1"/>
</dbReference>
<feature type="transmembrane region" description="Helical" evidence="12">
    <location>
        <begin position="97"/>
        <end position="117"/>
    </location>
</feature>
<reference evidence="13" key="1">
    <citation type="journal article" date="2019" name="Mitochondrial DNA Part B Resour">
        <title>The complete mitochondrial DNA sequence of Yimeng scorpion (Mesobuthus martensii).</title>
        <authorList>
            <person name="Zhang Y.Z."/>
            <person name="Ji Y.Q."/>
            <person name="Kang D.C."/>
            <person name="Liu L.X."/>
            <person name="Liu Y.G."/>
        </authorList>
    </citation>
    <scope>NUCLEOTIDE SEQUENCE</scope>
</reference>
<dbReference type="GO" id="GO:0046933">
    <property type="term" value="F:proton-transporting ATP synthase activity, rotational mechanism"/>
    <property type="evidence" value="ECO:0007669"/>
    <property type="project" value="TreeGrafter"/>
</dbReference>
<feature type="transmembrane region" description="Helical" evidence="12">
    <location>
        <begin position="164"/>
        <end position="189"/>
    </location>
</feature>
<evidence type="ECO:0000256" key="4">
    <source>
        <dbReference type="ARBA" id="ARBA00022547"/>
    </source>
</evidence>
<dbReference type="GO" id="GO:0005743">
    <property type="term" value="C:mitochondrial inner membrane"/>
    <property type="evidence" value="ECO:0007669"/>
    <property type="project" value="UniProtKB-SubCell"/>
</dbReference>
<comment type="similarity">
    <text evidence="2">Belongs to the ATPase A chain family.</text>
</comment>
<dbReference type="InterPro" id="IPR045083">
    <property type="entry name" value="ATP_synth_F0_asu_bact/mt"/>
</dbReference>
<evidence type="ECO:0000256" key="1">
    <source>
        <dbReference type="ARBA" id="ARBA00004141"/>
    </source>
</evidence>
<evidence type="ECO:0000256" key="9">
    <source>
        <dbReference type="ARBA" id="ARBA00023136"/>
    </source>
</evidence>
<dbReference type="SUPFAM" id="SSF81336">
    <property type="entry name" value="F1F0 ATP synthase subunit A"/>
    <property type="match status" value="1"/>
</dbReference>
<geneLocation type="mitochondrion" evidence="13"/>
<sequence>MMNLFVVFDPVSVLGVHLNWVSLFVGGLFLPVGYWISPSRYVVLLGEVTKSLASEVGFLFSKSWGGVELLLITLFWVIVMSNFLGLFPFIFTATSHILVTLGLALPIWVSLMFYGWVNKTSEMFAHLVPMGTPFALMNFMVIIESVSNVIRPITLSVRLAANMIAGHLLIVLLGSAVTIKLWSVCFGVISLGLLFLLETAVAFIQAYVFMVLVGLYSAEI</sequence>
<keyword evidence="7 12" id="KW-1133">Transmembrane helix</keyword>
<protein>
    <recommendedName>
        <fullName evidence="11">ATP synthase subunit a</fullName>
    </recommendedName>
</protein>
<evidence type="ECO:0000256" key="6">
    <source>
        <dbReference type="ARBA" id="ARBA00022781"/>
    </source>
</evidence>
<dbReference type="PANTHER" id="PTHR11410">
    <property type="entry name" value="ATP SYNTHASE SUBUNIT A"/>
    <property type="match status" value="1"/>
</dbReference>
<dbReference type="Gene3D" id="1.20.120.220">
    <property type="entry name" value="ATP synthase, F0 complex, subunit A"/>
    <property type="match status" value="1"/>
</dbReference>
<dbReference type="CDD" id="cd00310">
    <property type="entry name" value="ATP-synt_Fo_a_6"/>
    <property type="match status" value="1"/>
</dbReference>
<keyword evidence="3" id="KW-0813">Transport</keyword>
<dbReference type="InterPro" id="IPR023011">
    <property type="entry name" value="ATP_synth_F0_asu_AS"/>
</dbReference>
<keyword evidence="10" id="KW-0066">ATP synthesis</keyword>
<dbReference type="InterPro" id="IPR035908">
    <property type="entry name" value="F0_ATP_A_sf"/>
</dbReference>
<feature type="transmembrane region" description="Helical" evidence="12">
    <location>
        <begin position="195"/>
        <end position="216"/>
    </location>
</feature>
<gene>
    <name evidence="13" type="primary">ATP6</name>
</gene>
<evidence type="ECO:0000313" key="13">
    <source>
        <dbReference type="EMBL" id="QRG01716.1"/>
    </source>
</evidence>